<proteinExistence type="predicted"/>
<dbReference type="AlphaFoldDB" id="A0AAD7WVH4"/>
<organism evidence="1 2">
    <name type="scientific">Aldrovandia affinis</name>
    <dbReference type="NCBI Taxonomy" id="143900"/>
    <lineage>
        <taxon>Eukaryota</taxon>
        <taxon>Metazoa</taxon>
        <taxon>Chordata</taxon>
        <taxon>Craniata</taxon>
        <taxon>Vertebrata</taxon>
        <taxon>Euteleostomi</taxon>
        <taxon>Actinopterygii</taxon>
        <taxon>Neopterygii</taxon>
        <taxon>Teleostei</taxon>
        <taxon>Notacanthiformes</taxon>
        <taxon>Halosauridae</taxon>
        <taxon>Aldrovandia</taxon>
    </lineage>
</organism>
<name>A0AAD7WVH4_9TELE</name>
<protein>
    <submittedName>
        <fullName evidence="1">Uncharacterized protein</fullName>
    </submittedName>
</protein>
<dbReference type="EMBL" id="JAINUG010000026">
    <property type="protein sequence ID" value="KAJ8410473.1"/>
    <property type="molecule type" value="Genomic_DNA"/>
</dbReference>
<evidence type="ECO:0000313" key="1">
    <source>
        <dbReference type="EMBL" id="KAJ8410473.1"/>
    </source>
</evidence>
<comment type="caution">
    <text evidence="1">The sequence shown here is derived from an EMBL/GenBank/DDBJ whole genome shotgun (WGS) entry which is preliminary data.</text>
</comment>
<sequence length="75" mass="8090">MNHSGSAPVPRTPPAFLPTSGLLRTLRWRDGLFPNISNQDLLLGGGVQRRAGTLVLTPREVEHCDPAKDAPGEAY</sequence>
<keyword evidence="2" id="KW-1185">Reference proteome</keyword>
<dbReference type="Proteomes" id="UP001221898">
    <property type="component" value="Unassembled WGS sequence"/>
</dbReference>
<reference evidence="1" key="1">
    <citation type="journal article" date="2023" name="Science">
        <title>Genome structures resolve the early diversification of teleost fishes.</title>
        <authorList>
            <person name="Parey E."/>
            <person name="Louis A."/>
            <person name="Montfort J."/>
            <person name="Bouchez O."/>
            <person name="Roques C."/>
            <person name="Iampietro C."/>
            <person name="Lluch J."/>
            <person name="Castinel A."/>
            <person name="Donnadieu C."/>
            <person name="Desvignes T."/>
            <person name="Floi Bucao C."/>
            <person name="Jouanno E."/>
            <person name="Wen M."/>
            <person name="Mejri S."/>
            <person name="Dirks R."/>
            <person name="Jansen H."/>
            <person name="Henkel C."/>
            <person name="Chen W.J."/>
            <person name="Zahm M."/>
            <person name="Cabau C."/>
            <person name="Klopp C."/>
            <person name="Thompson A.W."/>
            <person name="Robinson-Rechavi M."/>
            <person name="Braasch I."/>
            <person name="Lecointre G."/>
            <person name="Bobe J."/>
            <person name="Postlethwait J.H."/>
            <person name="Berthelot C."/>
            <person name="Roest Crollius H."/>
            <person name="Guiguen Y."/>
        </authorList>
    </citation>
    <scope>NUCLEOTIDE SEQUENCE</scope>
    <source>
        <strain evidence="1">NC1722</strain>
    </source>
</reference>
<accession>A0AAD7WVH4</accession>
<evidence type="ECO:0000313" key="2">
    <source>
        <dbReference type="Proteomes" id="UP001221898"/>
    </source>
</evidence>
<gene>
    <name evidence="1" type="ORF">AAFF_G00193770</name>
</gene>